<dbReference type="Pfam" id="PF02962">
    <property type="entry name" value="CHMI"/>
    <property type="match status" value="1"/>
</dbReference>
<dbReference type="OrthoDB" id="9814215at2"/>
<protein>
    <submittedName>
        <fullName evidence="1">5-carboxymethyl-2-hydroxymuconate Delta-isomerase</fullName>
    </submittedName>
</protein>
<organism evidence="1 2">
    <name type="scientific">Shewanella canadensis</name>
    <dbReference type="NCBI Taxonomy" id="271096"/>
    <lineage>
        <taxon>Bacteria</taxon>
        <taxon>Pseudomonadati</taxon>
        <taxon>Pseudomonadota</taxon>
        <taxon>Gammaproteobacteria</taxon>
        <taxon>Alteromonadales</taxon>
        <taxon>Shewanellaceae</taxon>
        <taxon>Shewanella</taxon>
    </lineage>
</organism>
<dbReference type="EMBL" id="RXNU01000022">
    <property type="protein sequence ID" value="RTR36565.1"/>
    <property type="molecule type" value="Genomic_DNA"/>
</dbReference>
<dbReference type="SUPFAM" id="SSF55331">
    <property type="entry name" value="Tautomerase/MIF"/>
    <property type="match status" value="1"/>
</dbReference>
<dbReference type="InterPro" id="IPR014347">
    <property type="entry name" value="Tautomerase/MIF_sf"/>
</dbReference>
<accession>A0A3S0INU1</accession>
<dbReference type="Gene3D" id="3.30.429.10">
    <property type="entry name" value="Macrophage Migration Inhibitory Factor"/>
    <property type="match status" value="1"/>
</dbReference>
<dbReference type="InterPro" id="IPR004220">
    <property type="entry name" value="5-COMe_2-OHmuconate_Isoase"/>
</dbReference>
<dbReference type="PANTHER" id="PTHR37950:SF1">
    <property type="entry name" value="4-HYDROXYPHENYLACETATE CATABOLISM PROTEIN"/>
    <property type="match status" value="1"/>
</dbReference>
<evidence type="ECO:0000313" key="1">
    <source>
        <dbReference type="EMBL" id="RTR36565.1"/>
    </source>
</evidence>
<sequence>MPHCIIEYSAPLAHEIDIKQFVQLVHHGAINSGLFERSAIKTRAIRCDDYQVGDNHLGSFIHITIKIMPGRTDEQKQHLLSTVYDSISVETVSVYSLTIEVIDINATAYAKHLTCGH</sequence>
<dbReference type="CDD" id="cd00580">
    <property type="entry name" value="CHMI"/>
    <property type="match status" value="1"/>
</dbReference>
<evidence type="ECO:0000313" key="2">
    <source>
        <dbReference type="Proteomes" id="UP000267448"/>
    </source>
</evidence>
<name>A0A3S0INU1_9GAMM</name>
<comment type="caution">
    <text evidence="1">The sequence shown here is derived from an EMBL/GenBank/DDBJ whole genome shotgun (WGS) entry which is preliminary data.</text>
</comment>
<dbReference type="Proteomes" id="UP000267448">
    <property type="component" value="Unassembled WGS sequence"/>
</dbReference>
<keyword evidence="2" id="KW-1185">Reference proteome</keyword>
<proteinExistence type="predicted"/>
<dbReference type="AlphaFoldDB" id="A0A3S0INU1"/>
<dbReference type="GO" id="GO:0008704">
    <property type="term" value="F:5-carboxymethyl-2-hydroxymuconate delta-isomerase activity"/>
    <property type="evidence" value="ECO:0007669"/>
    <property type="project" value="InterPro"/>
</dbReference>
<keyword evidence="1" id="KW-0413">Isomerase</keyword>
<dbReference type="RefSeq" id="WP_126523305.1">
    <property type="nucleotide sequence ID" value="NZ_RXNU01000022.1"/>
</dbReference>
<dbReference type="PANTHER" id="PTHR37950">
    <property type="entry name" value="4-HYDROXYPHENYLACETATE CATABOLISM PROTEIN"/>
    <property type="match status" value="1"/>
</dbReference>
<reference evidence="1 2" key="1">
    <citation type="submission" date="2018-12" db="EMBL/GenBank/DDBJ databases">
        <authorList>
            <person name="Yu L."/>
        </authorList>
    </citation>
    <scope>NUCLEOTIDE SEQUENCE [LARGE SCALE GENOMIC DNA]</scope>
    <source>
        <strain evidence="1 2">HAW-EB2</strain>
    </source>
</reference>
<gene>
    <name evidence="1" type="ORF">EKG38_23400</name>
</gene>